<dbReference type="InterPro" id="IPR029058">
    <property type="entry name" value="AB_hydrolase_fold"/>
</dbReference>
<dbReference type="OrthoDB" id="163438at2759"/>
<evidence type="ECO:0000256" key="2">
    <source>
        <dbReference type="PROSITE-ProRule" id="PRU00023"/>
    </source>
</evidence>
<evidence type="ECO:0000313" key="5">
    <source>
        <dbReference type="Proteomes" id="UP000094569"/>
    </source>
</evidence>
<keyword evidence="2" id="KW-0040">ANK repeat</keyword>
<dbReference type="InterPro" id="IPR007111">
    <property type="entry name" value="NACHT_NTPase"/>
</dbReference>
<evidence type="ECO:0000259" key="3">
    <source>
        <dbReference type="PROSITE" id="PS50837"/>
    </source>
</evidence>
<evidence type="ECO:0000313" key="4">
    <source>
        <dbReference type="EMBL" id="ODM18085.1"/>
    </source>
</evidence>
<dbReference type="SMART" id="SM00248">
    <property type="entry name" value="ANK"/>
    <property type="match status" value="8"/>
</dbReference>
<feature type="repeat" description="ANK" evidence="2">
    <location>
        <begin position="973"/>
        <end position="997"/>
    </location>
</feature>
<dbReference type="SUPFAM" id="SSF52540">
    <property type="entry name" value="P-loop containing nucleoside triphosphate hydrolases"/>
    <property type="match status" value="1"/>
</dbReference>
<feature type="repeat" description="ANK" evidence="2">
    <location>
        <begin position="1074"/>
        <end position="1098"/>
    </location>
</feature>
<dbReference type="PANTHER" id="PTHR10039:SF14">
    <property type="entry name" value="NACHT DOMAIN-CONTAINING PROTEIN"/>
    <property type="match status" value="1"/>
</dbReference>
<dbReference type="InterPro" id="IPR002110">
    <property type="entry name" value="Ankyrin_rpt"/>
</dbReference>
<feature type="repeat" description="ANK" evidence="2">
    <location>
        <begin position="939"/>
        <end position="960"/>
    </location>
</feature>
<feature type="repeat" description="ANK" evidence="2">
    <location>
        <begin position="1108"/>
        <end position="1132"/>
    </location>
</feature>
<dbReference type="Gene3D" id="1.25.40.20">
    <property type="entry name" value="Ankyrin repeat-containing domain"/>
    <property type="match status" value="2"/>
</dbReference>
<dbReference type="STRING" id="573508.A0A1E3BAU5"/>
<proteinExistence type="predicted"/>
<dbReference type="Pfam" id="PF12796">
    <property type="entry name" value="Ank_2"/>
    <property type="match status" value="2"/>
</dbReference>
<keyword evidence="5" id="KW-1185">Reference proteome</keyword>
<dbReference type="VEuPathDB" id="FungiDB:SI65_06873"/>
<feature type="domain" description="NACHT" evidence="3">
    <location>
        <begin position="384"/>
        <end position="538"/>
    </location>
</feature>
<dbReference type="InterPro" id="IPR036770">
    <property type="entry name" value="Ankyrin_rpt-contain_sf"/>
</dbReference>
<dbReference type="PANTHER" id="PTHR10039">
    <property type="entry name" value="AMELOGENIN"/>
    <property type="match status" value="1"/>
</dbReference>
<dbReference type="Gene3D" id="3.40.50.300">
    <property type="entry name" value="P-loop containing nucleotide triphosphate hydrolases"/>
    <property type="match status" value="1"/>
</dbReference>
<organism evidence="4 5">
    <name type="scientific">Aspergillus cristatus</name>
    <name type="common">Chinese Fuzhuan brick tea-fermentation fungus</name>
    <name type="synonym">Eurotium cristatum</name>
    <dbReference type="NCBI Taxonomy" id="573508"/>
    <lineage>
        <taxon>Eukaryota</taxon>
        <taxon>Fungi</taxon>
        <taxon>Dikarya</taxon>
        <taxon>Ascomycota</taxon>
        <taxon>Pezizomycotina</taxon>
        <taxon>Eurotiomycetes</taxon>
        <taxon>Eurotiomycetidae</taxon>
        <taxon>Eurotiales</taxon>
        <taxon>Aspergillaceae</taxon>
        <taxon>Aspergillus</taxon>
        <taxon>Aspergillus subgen. Aspergillus</taxon>
    </lineage>
</organism>
<dbReference type="EMBL" id="JXNT01000007">
    <property type="protein sequence ID" value="ODM18085.1"/>
    <property type="molecule type" value="Genomic_DNA"/>
</dbReference>
<gene>
    <name evidence="4" type="ORF">SI65_06873</name>
</gene>
<dbReference type="SUPFAM" id="SSF48403">
    <property type="entry name" value="Ankyrin repeat"/>
    <property type="match status" value="1"/>
</dbReference>
<dbReference type="SUPFAM" id="SSF53474">
    <property type="entry name" value="alpha/beta-Hydrolases"/>
    <property type="match status" value="1"/>
</dbReference>
<reference evidence="4 5" key="1">
    <citation type="journal article" date="2016" name="BMC Genomics">
        <title>Comparative genomic and transcriptomic analyses of the Fuzhuan brick tea-fermentation fungus Aspergillus cristatus.</title>
        <authorList>
            <person name="Ge Y."/>
            <person name="Wang Y."/>
            <person name="Liu Y."/>
            <person name="Tan Y."/>
            <person name="Ren X."/>
            <person name="Zhang X."/>
            <person name="Hyde K.D."/>
            <person name="Liu Y."/>
            <person name="Liu Z."/>
        </authorList>
    </citation>
    <scope>NUCLEOTIDE SEQUENCE [LARGE SCALE GENOMIC DNA]</scope>
    <source>
        <strain evidence="4 5">GZAAS20.1005</strain>
    </source>
</reference>
<dbReference type="Gene3D" id="3.40.50.1820">
    <property type="entry name" value="alpha/beta hydrolase"/>
    <property type="match status" value="1"/>
</dbReference>
<dbReference type="InterPro" id="IPR056884">
    <property type="entry name" value="NPHP3-like_N"/>
</dbReference>
<dbReference type="PROSITE" id="PS50837">
    <property type="entry name" value="NACHT"/>
    <property type="match status" value="1"/>
</dbReference>
<dbReference type="Proteomes" id="UP000094569">
    <property type="component" value="Unassembled WGS sequence"/>
</dbReference>
<comment type="caution">
    <text evidence="4">The sequence shown here is derived from an EMBL/GenBank/DDBJ whole genome shotgun (WGS) entry which is preliminary data.</text>
</comment>
<dbReference type="AlphaFoldDB" id="A0A1E3BAU5"/>
<protein>
    <recommendedName>
        <fullName evidence="3">NACHT domain-containing protein</fullName>
    </recommendedName>
</protein>
<evidence type="ECO:0000256" key="1">
    <source>
        <dbReference type="ARBA" id="ARBA00022737"/>
    </source>
</evidence>
<accession>A0A1E3BAU5</accession>
<keyword evidence="1" id="KW-0677">Repeat</keyword>
<name>A0A1E3BAU5_ASPCR</name>
<dbReference type="InterPro" id="IPR027417">
    <property type="entry name" value="P-loop_NTPase"/>
</dbReference>
<dbReference type="PROSITE" id="PS50297">
    <property type="entry name" value="ANK_REP_REGION"/>
    <property type="match status" value="4"/>
</dbReference>
<dbReference type="Pfam" id="PF24883">
    <property type="entry name" value="NPHP3_N"/>
    <property type="match status" value="1"/>
</dbReference>
<dbReference type="PROSITE" id="PS50088">
    <property type="entry name" value="ANK_REPEAT"/>
    <property type="match status" value="4"/>
</dbReference>
<sequence length="1165" mass="132064">MVGTKLRRILTGASETTETFQGAPPRAEYPIQVLHNDANAIVDIVAVHGLGANPDYAWVWQPKNNPPGCPGYPKEHFNWLKELLPKRLSDAKIPCRVMTFNYDSGWFMDAPQYRLSNLSDRLLDSLTDKRKEKSYNQLPLVFIGHSFGGNLIEQAIVSASQRGSRNAEIADSTVGVVFLGTPHRGCAAARWGVLTASLLPPSWDSNTSVLKSLEKSSESLTDRLKLFTSWLFIHSIPVVCCFEAHRTNFTSRTKVPFHDLVVDERSACIDGHHSICLPRDHFKMNKFYGPDDMSFKLVYSEIEKFARNAEKILERRRSPKPIPMDPSAVCNEKLRQCIVQMDVRPPSAILREIQAQKGKRVKDTCHWILERSEFSAWAAAKDSQLFRIIGSPGIGKTCMSIFLVEALTTKIEKSNSAMFAYFFFDDKIENRKTPAAMLRSLIWQLLFQKEELFQHVELFFDRQNDSLASEKPFEDFWMLWGILINMLQDKRTGEIFILIDALDECEQSTRENLLTQLRDLFEEELPQGVKFLATYRPGVDDIEREFGDIGTQLILEELNEVNVDLSRYIDAKTDDLARRKKYTDGLKNEVKSALGNQAGGTFLWVSLMLSELKYIPNHHVSNKLKDLPKGLDQTYTMILNRINGTEDAQFLLFTLLAAKRPLKRKEIVAAYVLHKHGTLMEAQSPHDYREICSSCSPIVYIAKKDNVEGTVFYASDEENYEDDAAVSFCHQSVKEFLLQSYCRSNIPWAHTTLDNANLHMFEMCWRFLIAVESTDGRWTLRRKNDTLAREFSVHLEPYYRKYPFFRYASNTWEDHAAASYPALMQDFKIDLAESPALRDAWFFRTAMEGQIEVLKYLLYQHGADPTPVLEGSCAAIHVAAWCGHKEVVQFLLGTRRIDVNSKDENGMTALSWAVLGDHQEVVQLLLNTAQVDVNSTDDLGGTPLSYAATHGHKEIARLLLGVNQINVDSEDFMGMTPLRWAAKEGHKEIVRVLLETGQADVNTKSEENGWCYTALEWAIENNDEGVARLVLDLGQVENGHRLDALSFAASRGNKKMVLLLLDTEHFEINSLSENGGAPLRYAAEGEDEEIVQLLLDAGRFDPNWKDKDGRTVLHAAARYGRIGNVRLLLKSGRVDINSKDEDGCTPLDLATKNRDKEVILLLHAA</sequence>
<dbReference type="Pfam" id="PF13637">
    <property type="entry name" value="Ank_4"/>
    <property type="match status" value="1"/>
</dbReference>